<dbReference type="RefSeq" id="WP_115492080.1">
    <property type="nucleotide sequence ID" value="NZ_JACHWW010000001.1"/>
</dbReference>
<dbReference type="OrthoDB" id="9811244at2"/>
<dbReference type="EMBL" id="QRBB01000001">
    <property type="protein sequence ID" value="RDS77853.1"/>
    <property type="molecule type" value="Genomic_DNA"/>
</dbReference>
<dbReference type="InterPro" id="IPR003735">
    <property type="entry name" value="Metal_Tscrpt_repr"/>
</dbReference>
<dbReference type="GO" id="GO:0045892">
    <property type="term" value="P:negative regulation of DNA-templated transcription"/>
    <property type="evidence" value="ECO:0007669"/>
    <property type="project" value="UniProtKB-ARBA"/>
</dbReference>
<proteinExistence type="inferred from homology"/>
<dbReference type="InterPro" id="IPR038390">
    <property type="entry name" value="Metal_Tscrpt_repr_sf"/>
</dbReference>
<protein>
    <submittedName>
        <fullName evidence="2">Transcriptional regulator</fullName>
    </submittedName>
</protein>
<reference evidence="2 3" key="1">
    <citation type="submission" date="2018-07" db="EMBL/GenBank/DDBJ databases">
        <title>Erythrobacter nanhaiensis sp. nov., a novel member of the genus Erythrobacter isolated from the South China Sea.</title>
        <authorList>
            <person name="Chen X."/>
            <person name="Liu J."/>
        </authorList>
    </citation>
    <scope>NUCLEOTIDE SEQUENCE [LARGE SCALE GENOMIC DNA]</scope>
    <source>
        <strain evidence="2 3">S-5</strain>
    </source>
</reference>
<evidence type="ECO:0000313" key="2">
    <source>
        <dbReference type="EMBL" id="RDS77853.1"/>
    </source>
</evidence>
<name>A0A395LLF7_9SPHN</name>
<dbReference type="PANTHER" id="PTHR33677:SF3">
    <property type="entry name" value="COPPER-SENSING TRANSCRIPTIONAL REPRESSOR RICR"/>
    <property type="match status" value="1"/>
</dbReference>
<dbReference type="CDD" id="cd10148">
    <property type="entry name" value="CsoR-like_DUF156"/>
    <property type="match status" value="1"/>
</dbReference>
<evidence type="ECO:0000313" key="3">
    <source>
        <dbReference type="Proteomes" id="UP000254101"/>
    </source>
</evidence>
<dbReference type="GO" id="GO:0046872">
    <property type="term" value="F:metal ion binding"/>
    <property type="evidence" value="ECO:0007669"/>
    <property type="project" value="InterPro"/>
</dbReference>
<accession>A0A395LLF7</accession>
<comment type="similarity">
    <text evidence="1">Belongs to the FrmR/RcnR family.</text>
</comment>
<gene>
    <name evidence="2" type="ORF">DL238_09730</name>
</gene>
<evidence type="ECO:0000256" key="1">
    <source>
        <dbReference type="ARBA" id="ARBA00005260"/>
    </source>
</evidence>
<dbReference type="Proteomes" id="UP000254101">
    <property type="component" value="Unassembled WGS sequence"/>
</dbReference>
<dbReference type="GO" id="GO:0003677">
    <property type="term" value="F:DNA binding"/>
    <property type="evidence" value="ECO:0007669"/>
    <property type="project" value="InterPro"/>
</dbReference>
<dbReference type="Pfam" id="PF02583">
    <property type="entry name" value="Trns_repr_metal"/>
    <property type="match status" value="1"/>
</dbReference>
<dbReference type="AlphaFoldDB" id="A0A395LLF7"/>
<dbReference type="PANTHER" id="PTHR33677">
    <property type="entry name" value="TRANSCRIPTIONAL REPRESSOR FRMR-RELATED"/>
    <property type="match status" value="1"/>
</dbReference>
<comment type="caution">
    <text evidence="2">The sequence shown here is derived from an EMBL/GenBank/DDBJ whole genome shotgun (WGS) entry which is preliminary data.</text>
</comment>
<organism evidence="2 3">
    <name type="scientific">Alteriqipengyuania lutimaris</name>
    <dbReference type="NCBI Taxonomy" id="1538146"/>
    <lineage>
        <taxon>Bacteria</taxon>
        <taxon>Pseudomonadati</taxon>
        <taxon>Pseudomonadota</taxon>
        <taxon>Alphaproteobacteria</taxon>
        <taxon>Sphingomonadales</taxon>
        <taxon>Erythrobacteraceae</taxon>
        <taxon>Alteriqipengyuania</taxon>
    </lineage>
</organism>
<keyword evidence="3" id="KW-1185">Reference proteome</keyword>
<dbReference type="Gene3D" id="1.20.58.1000">
    <property type="entry name" value="Metal-sensitive repressor, helix protomer"/>
    <property type="match status" value="1"/>
</dbReference>
<sequence length="99" mass="10911">MSATNTSTAKTADGKTAKINRLNRIAGQVRGLAQMIEDDRYCMDVLHQMQAVKSALAKVETQVLKDHAACCVAEAIASGDEADQREKFEELVELFAKRR</sequence>